<feature type="region of interest" description="Disordered" evidence="1">
    <location>
        <begin position="52"/>
        <end position="73"/>
    </location>
</feature>
<evidence type="ECO:0000256" key="1">
    <source>
        <dbReference type="SAM" id="MobiDB-lite"/>
    </source>
</evidence>
<evidence type="ECO:0000313" key="2">
    <source>
        <dbReference type="EMBL" id="KAK3790158.1"/>
    </source>
</evidence>
<dbReference type="AlphaFoldDB" id="A0AAE1AM09"/>
<keyword evidence="3" id="KW-1185">Reference proteome</keyword>
<evidence type="ECO:0000313" key="3">
    <source>
        <dbReference type="Proteomes" id="UP001283361"/>
    </source>
</evidence>
<dbReference type="Proteomes" id="UP001283361">
    <property type="component" value="Unassembled WGS sequence"/>
</dbReference>
<accession>A0AAE1AM09</accession>
<sequence>MERPQRVLPPPKSPRTKVDFLERRRSYVSGNSVPRIRLKPRDVPPIRLKPRDVMLAPQLTRRGRTNNAEPLGA</sequence>
<gene>
    <name evidence="2" type="ORF">RRG08_005238</name>
</gene>
<name>A0AAE1AM09_9GAST</name>
<dbReference type="EMBL" id="JAWDGP010001572">
    <property type="protein sequence ID" value="KAK3790158.1"/>
    <property type="molecule type" value="Genomic_DNA"/>
</dbReference>
<feature type="region of interest" description="Disordered" evidence="1">
    <location>
        <begin position="1"/>
        <end position="23"/>
    </location>
</feature>
<organism evidence="2 3">
    <name type="scientific">Elysia crispata</name>
    <name type="common">lettuce slug</name>
    <dbReference type="NCBI Taxonomy" id="231223"/>
    <lineage>
        <taxon>Eukaryota</taxon>
        <taxon>Metazoa</taxon>
        <taxon>Spiralia</taxon>
        <taxon>Lophotrochozoa</taxon>
        <taxon>Mollusca</taxon>
        <taxon>Gastropoda</taxon>
        <taxon>Heterobranchia</taxon>
        <taxon>Euthyneura</taxon>
        <taxon>Panpulmonata</taxon>
        <taxon>Sacoglossa</taxon>
        <taxon>Placobranchoidea</taxon>
        <taxon>Plakobranchidae</taxon>
        <taxon>Elysia</taxon>
    </lineage>
</organism>
<protein>
    <submittedName>
        <fullName evidence="2">Uncharacterized protein</fullName>
    </submittedName>
</protein>
<reference evidence="2" key="1">
    <citation type="journal article" date="2023" name="G3 (Bethesda)">
        <title>A reference genome for the long-term kleptoplast-retaining sea slug Elysia crispata morphotype clarki.</title>
        <authorList>
            <person name="Eastman K.E."/>
            <person name="Pendleton A.L."/>
            <person name="Shaikh M.A."/>
            <person name="Suttiyut T."/>
            <person name="Ogas R."/>
            <person name="Tomko P."/>
            <person name="Gavelis G."/>
            <person name="Widhalm J.R."/>
            <person name="Wisecaver J.H."/>
        </authorList>
    </citation>
    <scope>NUCLEOTIDE SEQUENCE</scope>
    <source>
        <strain evidence="2">ECLA1</strain>
    </source>
</reference>
<comment type="caution">
    <text evidence="2">The sequence shown here is derived from an EMBL/GenBank/DDBJ whole genome shotgun (WGS) entry which is preliminary data.</text>
</comment>
<proteinExistence type="predicted"/>